<proteinExistence type="predicted"/>
<accession>A0A7J7KR42</accession>
<reference evidence="2" key="1">
    <citation type="submission" date="2020-06" db="EMBL/GenBank/DDBJ databases">
        <title>Draft genome of Bugula neritina, a colonial animal packing powerful symbionts and potential medicines.</title>
        <authorList>
            <person name="Rayko M."/>
        </authorList>
    </citation>
    <scope>NUCLEOTIDE SEQUENCE [LARGE SCALE GENOMIC DNA]</scope>
    <source>
        <strain evidence="2">Kwan_BN1</strain>
    </source>
</reference>
<sequence length="145" mass="16187">MTLFCTPADDQLERCLAYPNITAHPVPGAVTAEVLLPGGDTGYFSEGVHTLTRTDNSKNCIYNVIVNKMSPVVRRLVFKTEYAVTCDSLNNLAGRSFFQSVLSQRKNQLQQVCSTGIYMLFTKFPFSFILISIITRKVDVAQRIV</sequence>
<evidence type="ECO:0000256" key="1">
    <source>
        <dbReference type="SAM" id="Phobius"/>
    </source>
</evidence>
<evidence type="ECO:0000313" key="3">
    <source>
        <dbReference type="Proteomes" id="UP000593567"/>
    </source>
</evidence>
<keyword evidence="1" id="KW-1133">Transmembrane helix</keyword>
<dbReference type="EMBL" id="VXIV02000119">
    <property type="protein sequence ID" value="KAF6040644.1"/>
    <property type="molecule type" value="Genomic_DNA"/>
</dbReference>
<protein>
    <submittedName>
        <fullName evidence="2">Uncharacterized protein</fullName>
    </submittedName>
</protein>
<name>A0A7J7KR42_BUGNE</name>
<dbReference type="Proteomes" id="UP000593567">
    <property type="component" value="Unassembled WGS sequence"/>
</dbReference>
<evidence type="ECO:0000313" key="2">
    <source>
        <dbReference type="EMBL" id="KAF6040644.1"/>
    </source>
</evidence>
<comment type="caution">
    <text evidence="2">The sequence shown here is derived from an EMBL/GenBank/DDBJ whole genome shotgun (WGS) entry which is preliminary data.</text>
</comment>
<keyword evidence="1" id="KW-0812">Transmembrane</keyword>
<organism evidence="2 3">
    <name type="scientific">Bugula neritina</name>
    <name type="common">Brown bryozoan</name>
    <name type="synonym">Sertularia neritina</name>
    <dbReference type="NCBI Taxonomy" id="10212"/>
    <lineage>
        <taxon>Eukaryota</taxon>
        <taxon>Metazoa</taxon>
        <taxon>Spiralia</taxon>
        <taxon>Lophotrochozoa</taxon>
        <taxon>Bryozoa</taxon>
        <taxon>Gymnolaemata</taxon>
        <taxon>Cheilostomatida</taxon>
        <taxon>Flustrina</taxon>
        <taxon>Buguloidea</taxon>
        <taxon>Bugulidae</taxon>
        <taxon>Bugula</taxon>
    </lineage>
</organism>
<gene>
    <name evidence="2" type="ORF">EB796_001057</name>
</gene>
<dbReference type="AlphaFoldDB" id="A0A7J7KR42"/>
<feature type="transmembrane region" description="Helical" evidence="1">
    <location>
        <begin position="116"/>
        <end position="135"/>
    </location>
</feature>
<keyword evidence="3" id="KW-1185">Reference proteome</keyword>
<keyword evidence="1" id="KW-0472">Membrane</keyword>